<evidence type="ECO:0000256" key="5">
    <source>
        <dbReference type="ARBA" id="ARBA00035013"/>
    </source>
</evidence>
<keyword evidence="9" id="KW-1185">Reference proteome</keyword>
<evidence type="ECO:0000313" key="8">
    <source>
        <dbReference type="EMBL" id="MDR6241245.1"/>
    </source>
</evidence>
<dbReference type="InterPro" id="IPR009770">
    <property type="entry name" value="HGLS"/>
</dbReference>
<evidence type="ECO:0000256" key="2">
    <source>
        <dbReference type="ARBA" id="ARBA00022964"/>
    </source>
</evidence>
<sequence>MAKETVNTLPGLLDKMWNDYISINPQVLDIYNVFVERGEKVINDHIALRTYDLAEVCADQLAKPFIASGYVEKGQYHFEEKKLNAKHYEHPDENYPRIFISELITSEFSSETQAIIKKLVEQVDEKNERFDFTSMGRPWKVTSEEYNKLLEESEYAAWVAAHGYKPNHFTVFVNHLETIPNLVELNEVIRENGFLLNERGGAIKGSPSVYLEQSSTMAGKVEMKFDDEITLKVPACYYEFAQRYPLENGRLFSGFVAKSADKIFESTNINK</sequence>
<evidence type="ECO:0000313" key="9">
    <source>
        <dbReference type="Proteomes" id="UP001185092"/>
    </source>
</evidence>
<dbReference type="RefSeq" id="WP_309941855.1">
    <property type="nucleotide sequence ID" value="NZ_AP025305.1"/>
</dbReference>
<dbReference type="Proteomes" id="UP001185092">
    <property type="component" value="Unassembled WGS sequence"/>
</dbReference>
<proteinExistence type="inferred from homology"/>
<dbReference type="GO" id="GO:0051213">
    <property type="term" value="F:dioxygenase activity"/>
    <property type="evidence" value="ECO:0007669"/>
    <property type="project" value="UniProtKB-KW"/>
</dbReference>
<gene>
    <name evidence="8" type="ORF">HNQ88_004323</name>
</gene>
<comment type="cofactor">
    <cofactor evidence="1">
        <name>Fe(2+)</name>
        <dbReference type="ChEBI" id="CHEBI:29033"/>
    </cofactor>
</comment>
<dbReference type="EC" id="1.13.11.93" evidence="6"/>
<accession>A0AAE3XSL6</accession>
<evidence type="ECO:0000256" key="3">
    <source>
        <dbReference type="ARBA" id="ARBA00023002"/>
    </source>
</evidence>
<dbReference type="PANTHER" id="PTHR31136">
    <property type="entry name" value="DUF1338 DOMAIN-CONTAINING PROTEIN"/>
    <property type="match status" value="1"/>
</dbReference>
<keyword evidence="4" id="KW-0408">Iron</keyword>
<comment type="similarity">
    <text evidence="5">Belongs to the 2-oxoadipate dioxygenase/decarboxylase family.</text>
</comment>
<dbReference type="Pfam" id="PF07063">
    <property type="entry name" value="HGLS"/>
    <property type="match status" value="2"/>
</dbReference>
<evidence type="ECO:0000256" key="1">
    <source>
        <dbReference type="ARBA" id="ARBA00001954"/>
    </source>
</evidence>
<dbReference type="PANTHER" id="PTHR31136:SF5">
    <property type="entry name" value="2-OXOADIPATE DIOXYGENASE_DECARBOXYLASE, CHLOROPLASTIC"/>
    <property type="match status" value="1"/>
</dbReference>
<evidence type="ECO:0000256" key="7">
    <source>
        <dbReference type="ARBA" id="ARBA00035045"/>
    </source>
</evidence>
<dbReference type="Gene3D" id="3.10.180.50">
    <property type="match status" value="1"/>
</dbReference>
<name>A0AAE3XSL6_9BACT</name>
<organism evidence="8 9">
    <name type="scientific">Aureibacter tunicatorum</name>
    <dbReference type="NCBI Taxonomy" id="866807"/>
    <lineage>
        <taxon>Bacteria</taxon>
        <taxon>Pseudomonadati</taxon>
        <taxon>Bacteroidota</taxon>
        <taxon>Cytophagia</taxon>
        <taxon>Cytophagales</taxon>
        <taxon>Persicobacteraceae</taxon>
        <taxon>Aureibacter</taxon>
    </lineage>
</organism>
<evidence type="ECO:0000256" key="4">
    <source>
        <dbReference type="ARBA" id="ARBA00023004"/>
    </source>
</evidence>
<keyword evidence="2" id="KW-0223">Dioxygenase</keyword>
<keyword evidence="3" id="KW-0560">Oxidoreductase</keyword>
<dbReference type="EMBL" id="JAVDQD010000007">
    <property type="protein sequence ID" value="MDR6241245.1"/>
    <property type="molecule type" value="Genomic_DNA"/>
</dbReference>
<dbReference type="AlphaFoldDB" id="A0AAE3XSL6"/>
<comment type="caution">
    <text evidence="8">The sequence shown here is derived from an EMBL/GenBank/DDBJ whole genome shotgun (WGS) entry which is preliminary data.</text>
</comment>
<reference evidence="8" key="1">
    <citation type="submission" date="2023-07" db="EMBL/GenBank/DDBJ databases">
        <title>Genomic Encyclopedia of Type Strains, Phase IV (KMG-IV): sequencing the most valuable type-strain genomes for metagenomic binning, comparative biology and taxonomic classification.</title>
        <authorList>
            <person name="Goeker M."/>
        </authorList>
    </citation>
    <scope>NUCLEOTIDE SEQUENCE</scope>
    <source>
        <strain evidence="8">DSM 26174</strain>
    </source>
</reference>
<protein>
    <recommendedName>
        <fullName evidence="6">2-oxoadipate dioxygenase/decarboxylase</fullName>
        <ecNumber evidence="6">1.13.11.93</ecNumber>
    </recommendedName>
    <alternativeName>
        <fullName evidence="7">2-hydroxyglutarate synthase</fullName>
    </alternativeName>
</protein>
<evidence type="ECO:0000256" key="6">
    <source>
        <dbReference type="ARBA" id="ARBA00035023"/>
    </source>
</evidence>
<dbReference type="SMART" id="SM01150">
    <property type="entry name" value="DUF1338"/>
    <property type="match status" value="1"/>
</dbReference>
<dbReference type="CDD" id="cd16350">
    <property type="entry name" value="VOC_like"/>
    <property type="match status" value="1"/>
</dbReference>